<name>A0A2J5I2I5_9EURO</name>
<dbReference type="Pfam" id="PF23395">
    <property type="entry name" value="SAM_6"/>
    <property type="match status" value="1"/>
</dbReference>
<feature type="domain" description="SAM-like" evidence="3">
    <location>
        <begin position="271"/>
        <end position="338"/>
    </location>
</feature>
<dbReference type="InterPro" id="IPR055528">
    <property type="entry name" value="DUF7102"/>
</dbReference>
<dbReference type="EMBL" id="KZ559515">
    <property type="protein sequence ID" value="PLN83913.1"/>
    <property type="molecule type" value="Genomic_DNA"/>
</dbReference>
<reference evidence="5" key="1">
    <citation type="submission" date="2017-12" db="EMBL/GenBank/DDBJ databases">
        <authorList>
            <consortium name="DOE Joint Genome Institute"/>
            <person name="Mondo S.J."/>
            <person name="Kjaerbolling I."/>
            <person name="Vesth T.C."/>
            <person name="Frisvad J.C."/>
            <person name="Nybo J.L."/>
            <person name="Theobald S."/>
            <person name="Kuo A."/>
            <person name="Bowyer P."/>
            <person name="Matsuda Y."/>
            <person name="Lyhne E.K."/>
            <person name="Kogle M.E."/>
            <person name="Clum A."/>
            <person name="Lipzen A."/>
            <person name="Salamov A."/>
            <person name="Ngan C.Y."/>
            <person name="Daum C."/>
            <person name="Chiniquy J."/>
            <person name="Barry K."/>
            <person name="LaButti K."/>
            <person name="Haridas S."/>
            <person name="Simmons B.A."/>
            <person name="Magnuson J.K."/>
            <person name="Mortensen U.H."/>
            <person name="Larsen T.O."/>
            <person name="Grigoriev I.V."/>
            <person name="Baker S.E."/>
            <person name="Andersen M.R."/>
            <person name="Nordberg H.P."/>
            <person name="Cantor M.N."/>
            <person name="Hua S.X."/>
        </authorList>
    </citation>
    <scope>NUCLEOTIDE SEQUENCE [LARGE SCALE GENOMIC DNA]</scope>
    <source>
        <strain evidence="5">IBT 19404</strain>
    </source>
</reference>
<keyword evidence="5" id="KW-1185">Reference proteome</keyword>
<dbReference type="InterPro" id="IPR057559">
    <property type="entry name" value="SAM_6"/>
</dbReference>
<evidence type="ECO:0000313" key="4">
    <source>
        <dbReference type="EMBL" id="PLN83913.1"/>
    </source>
</evidence>
<dbReference type="OrthoDB" id="3647246at2759"/>
<gene>
    <name evidence="4" type="ORF">BDW42DRAFT_57240</name>
</gene>
<dbReference type="Pfam" id="PF23394">
    <property type="entry name" value="DUF7102"/>
    <property type="match status" value="1"/>
</dbReference>
<feature type="region of interest" description="Disordered" evidence="1">
    <location>
        <begin position="1"/>
        <end position="25"/>
    </location>
</feature>
<dbReference type="Proteomes" id="UP000235023">
    <property type="component" value="Unassembled WGS sequence"/>
</dbReference>
<evidence type="ECO:0000313" key="5">
    <source>
        <dbReference type="Proteomes" id="UP000235023"/>
    </source>
</evidence>
<evidence type="ECO:0000256" key="1">
    <source>
        <dbReference type="SAM" id="MobiDB-lite"/>
    </source>
</evidence>
<feature type="compositionally biased region" description="Basic residues" evidence="1">
    <location>
        <begin position="1"/>
        <end position="12"/>
    </location>
</feature>
<evidence type="ECO:0000259" key="3">
    <source>
        <dbReference type="Pfam" id="PF23395"/>
    </source>
</evidence>
<organism evidence="4 5">
    <name type="scientific">Aspergillus taichungensis</name>
    <dbReference type="NCBI Taxonomy" id="482145"/>
    <lineage>
        <taxon>Eukaryota</taxon>
        <taxon>Fungi</taxon>
        <taxon>Dikarya</taxon>
        <taxon>Ascomycota</taxon>
        <taxon>Pezizomycotina</taxon>
        <taxon>Eurotiomycetes</taxon>
        <taxon>Eurotiomycetidae</taxon>
        <taxon>Eurotiales</taxon>
        <taxon>Aspergillaceae</taxon>
        <taxon>Aspergillus</taxon>
        <taxon>Aspergillus subgen. Circumdati</taxon>
    </lineage>
</organism>
<sequence length="356" mass="39439">METRNRAKRHISKSAYFSNQSSGVTHVQKDTVLEGTPAPQEPSSNHHNVASPLTTQVPQYESVHHTPTIFLSTTLLKTHLGLVKSLERAEERPVIIYRDYLNNEQTLKPAPIQPIQAIPPKEADIIISPTTSIILTTSQATTQRYLPGHKQHPHIISHSSSIKATINSPLREQIFLLAPRYENIYVLITHTTPPPPPNSNPNHKQQPWTADEQILSNQASLAAFCASFSPHVTVQPLVIPSGTETVARWVLALAKKHAIALPGGSQGLGSAEETRWEVFLRREGLNSYAARALLDSAKGRSGTGGRGELSGLLEMSEQNRRVWGELVGERVLRRLEGILKKDWQCDWALTFADSQN</sequence>
<accession>A0A2J5I2I5</accession>
<feature type="compositionally biased region" description="Polar residues" evidence="1">
    <location>
        <begin position="15"/>
        <end position="25"/>
    </location>
</feature>
<evidence type="ECO:0000259" key="2">
    <source>
        <dbReference type="Pfam" id="PF23394"/>
    </source>
</evidence>
<protein>
    <submittedName>
        <fullName evidence="4">Uncharacterized protein</fullName>
    </submittedName>
</protein>
<dbReference type="AlphaFoldDB" id="A0A2J5I2I5"/>
<proteinExistence type="predicted"/>
<feature type="domain" description="DUF7102" evidence="2">
    <location>
        <begin position="68"/>
        <end position="260"/>
    </location>
</feature>